<accession>A0A1F6CI63</accession>
<protein>
    <submittedName>
        <fullName evidence="1">Uncharacterized protein</fullName>
    </submittedName>
</protein>
<name>A0A1F6CI63_9BACT</name>
<evidence type="ECO:0000313" key="1">
    <source>
        <dbReference type="EMBL" id="OGG48818.1"/>
    </source>
</evidence>
<dbReference type="AlphaFoldDB" id="A0A1F6CI63"/>
<dbReference type="EMBL" id="MFKU01000007">
    <property type="protein sequence ID" value="OGG48818.1"/>
    <property type="molecule type" value="Genomic_DNA"/>
</dbReference>
<gene>
    <name evidence="1" type="ORF">A2678_00340</name>
</gene>
<dbReference type="Proteomes" id="UP000178815">
    <property type="component" value="Unassembled WGS sequence"/>
</dbReference>
<dbReference type="STRING" id="1798481.A2678_00340"/>
<evidence type="ECO:0000313" key="2">
    <source>
        <dbReference type="Proteomes" id="UP000178815"/>
    </source>
</evidence>
<organism evidence="1 2">
    <name type="scientific">Candidatus Kaiserbacteria bacterium RIFCSPHIGHO2_01_FULL_53_31</name>
    <dbReference type="NCBI Taxonomy" id="1798481"/>
    <lineage>
        <taxon>Bacteria</taxon>
        <taxon>Candidatus Kaiseribacteriota</taxon>
    </lineage>
</organism>
<sequence length="141" mass="15656">MDIHQTRILEARMRLQQENIPAKDQCARCKGEGHIDVGCAFTHAMYSLCADCDGSGRNVRQGVAEFVAELGKLKERFSQDAALLRPLLEAAEQNNLAGAWGVWRAVAEPAMEVAYEPGQDETTSEFRECLRGAINDLARYI</sequence>
<comment type="caution">
    <text evidence="1">The sequence shown here is derived from an EMBL/GenBank/DDBJ whole genome shotgun (WGS) entry which is preliminary data.</text>
</comment>
<proteinExistence type="predicted"/>
<reference evidence="1 2" key="1">
    <citation type="journal article" date="2016" name="Nat. Commun.">
        <title>Thousands of microbial genomes shed light on interconnected biogeochemical processes in an aquifer system.</title>
        <authorList>
            <person name="Anantharaman K."/>
            <person name="Brown C.T."/>
            <person name="Hug L.A."/>
            <person name="Sharon I."/>
            <person name="Castelle C.J."/>
            <person name="Probst A.J."/>
            <person name="Thomas B.C."/>
            <person name="Singh A."/>
            <person name="Wilkins M.J."/>
            <person name="Karaoz U."/>
            <person name="Brodie E.L."/>
            <person name="Williams K.H."/>
            <person name="Hubbard S.S."/>
            <person name="Banfield J.F."/>
        </authorList>
    </citation>
    <scope>NUCLEOTIDE SEQUENCE [LARGE SCALE GENOMIC DNA]</scope>
</reference>